<protein>
    <submittedName>
        <fullName evidence="3">Uncharacterized protein</fullName>
    </submittedName>
</protein>
<dbReference type="STRING" id="1732.SAMN02910417_00547"/>
<reference evidence="3 4" key="1">
    <citation type="submission" date="2016-10" db="EMBL/GenBank/DDBJ databases">
        <authorList>
            <person name="de Groot N.N."/>
        </authorList>
    </citation>
    <scope>NUCLEOTIDE SEQUENCE [LARGE SCALE GENOMIC DNA]</scope>
    <source>
        <strain evidence="3 4">DSM 3217</strain>
    </source>
</reference>
<keyword evidence="2" id="KW-0472">Membrane</keyword>
<feature type="compositionally biased region" description="Acidic residues" evidence="1">
    <location>
        <begin position="394"/>
        <end position="404"/>
    </location>
</feature>
<organism evidence="3 4">
    <name type="scientific">Eubacterium oxidoreducens</name>
    <dbReference type="NCBI Taxonomy" id="1732"/>
    <lineage>
        <taxon>Bacteria</taxon>
        <taxon>Bacillati</taxon>
        <taxon>Bacillota</taxon>
        <taxon>Clostridia</taxon>
        <taxon>Eubacteriales</taxon>
        <taxon>Eubacteriaceae</taxon>
        <taxon>Eubacterium</taxon>
    </lineage>
</organism>
<sequence>MKHKMIKKISAVILTAALCIGLYPGGMLSAKADNSASYITDLQIMSGADAITKLEDAGYTAMSISLNPVSNAEESSLLYLGYKMGSADNAITDIRVGSGTSLSIDGCNYSKVSNLSLNQGTGGSNIYLYASRSLDAGEPIRGIAFQVIKSQDGFETDHKILSSDGSFVVRNAQDEVADFDEGISASEMYLKMYKGNIYKPYIDKVVAVKASDESAAAKKIASLGCNYYLGYAIEATDANVYLGYTRTDDKKKAIRSLIAAPGKKEIQVEEITYQKVSGGGNKALDGYSFYVTYDQDAGEPVMDLIAYGYGPENAQIKTKKEESKETKEDNSDKESTDESEKTTEQQEETKQEEVKESETKESDTSSDDENAQTQSQEVSSDESSQSEETKGESSEEETKETEDDVQPKTTKEDSSQEENENEVSQENTKINSSDAESDNENTKESADEETKEEDKTQAKEADSEEETIQEDEEQSTQDDEDTISYAPGIRVYKEISTKDYISQYYLKGGDVGAIQYLYDEKEYQSASNSDKVLWVSNIYCSDKDGNQFINNIGYVTSADSVKDAPFETLYSIDDKSTMTTASAISKNSSAIPIIVIAIIIAAVFGASGIVRKKAKG</sequence>
<feature type="transmembrane region" description="Helical" evidence="2">
    <location>
        <begin position="590"/>
        <end position="610"/>
    </location>
</feature>
<evidence type="ECO:0000313" key="3">
    <source>
        <dbReference type="EMBL" id="SDB07393.1"/>
    </source>
</evidence>
<keyword evidence="2" id="KW-0812">Transmembrane</keyword>
<feature type="compositionally biased region" description="Basic and acidic residues" evidence="1">
    <location>
        <begin position="318"/>
        <end position="363"/>
    </location>
</feature>
<feature type="compositionally biased region" description="Basic and acidic residues" evidence="1">
    <location>
        <begin position="452"/>
        <end position="461"/>
    </location>
</feature>
<evidence type="ECO:0000256" key="2">
    <source>
        <dbReference type="SAM" id="Phobius"/>
    </source>
</evidence>
<dbReference type="RefSeq" id="WP_090171944.1">
    <property type="nucleotide sequence ID" value="NZ_FMXR01000005.1"/>
</dbReference>
<proteinExistence type="predicted"/>
<dbReference type="Proteomes" id="UP000199228">
    <property type="component" value="Unassembled WGS sequence"/>
</dbReference>
<gene>
    <name evidence="3" type="ORF">SAMN02910417_00547</name>
</gene>
<dbReference type="EMBL" id="FMXR01000005">
    <property type="protein sequence ID" value="SDB07393.1"/>
    <property type="molecule type" value="Genomic_DNA"/>
</dbReference>
<feature type="compositionally biased region" description="Acidic residues" evidence="1">
    <location>
        <begin position="462"/>
        <end position="482"/>
    </location>
</feature>
<feature type="compositionally biased region" description="Low complexity" evidence="1">
    <location>
        <begin position="372"/>
        <end position="383"/>
    </location>
</feature>
<evidence type="ECO:0000313" key="4">
    <source>
        <dbReference type="Proteomes" id="UP000199228"/>
    </source>
</evidence>
<feature type="region of interest" description="Disordered" evidence="1">
    <location>
        <begin position="316"/>
        <end position="485"/>
    </location>
</feature>
<keyword evidence="2" id="KW-1133">Transmembrane helix</keyword>
<dbReference type="AlphaFoldDB" id="A0A1G6AH03"/>
<evidence type="ECO:0000256" key="1">
    <source>
        <dbReference type="SAM" id="MobiDB-lite"/>
    </source>
</evidence>
<feature type="compositionally biased region" description="Basic and acidic residues" evidence="1">
    <location>
        <begin position="405"/>
        <end position="414"/>
    </location>
</feature>
<dbReference type="OrthoDB" id="9828018at2"/>
<accession>A0A1G6AH03</accession>
<keyword evidence="4" id="KW-1185">Reference proteome</keyword>
<name>A0A1G6AH03_EUBOX</name>